<evidence type="ECO:0000313" key="1">
    <source>
        <dbReference type="EMBL" id="MEN3748355.1"/>
    </source>
</evidence>
<comment type="caution">
    <text evidence="1">The sequence shown here is derived from an EMBL/GenBank/DDBJ whole genome shotgun (WGS) entry which is preliminary data.</text>
</comment>
<evidence type="ECO:0000313" key="2">
    <source>
        <dbReference type="Proteomes" id="UP001427805"/>
    </source>
</evidence>
<accession>A0ABV0B9U9</accession>
<dbReference type="RefSeq" id="WP_346247377.1">
    <property type="nucleotide sequence ID" value="NZ_JBDIZK010000008.1"/>
</dbReference>
<sequence>MSNESSAGARNHHFVPQYYLKGFAKPRSKDGRLTVFDLKDRKSFITRPRNVASRRDYNRVEIDGVDPNVVESQLSVLEGHADQAFRRIIEARSIDNSDDFSLVLSLIGQVSLNNPLFRDQRDKMISQLGTVMMHNMVETPERWNAVTDQARVAGELDREPVTYEDARDAVLNGDIVAGAAKEVLIQQEIELWPQISPLLHARKWTLLIAPPGSGGFATSDRPFSLRWNDDAMNQGPYGVGLGCSDTTLTFPLNRELALIGSFEHGGGTSEATEDVVAAVNHTIFRSAMRQLYTTVDFPILDVGRVIKPFSESRIWQIVRERHGD</sequence>
<dbReference type="Pfam" id="PF14022">
    <property type="entry name" value="DUF4238"/>
    <property type="match status" value="1"/>
</dbReference>
<dbReference type="Proteomes" id="UP001427805">
    <property type="component" value="Unassembled WGS sequence"/>
</dbReference>
<reference evidence="1 2" key="1">
    <citation type="submission" date="2024-05" db="EMBL/GenBank/DDBJ databases">
        <title>Sphingomonas sp. HF-S3 16S ribosomal RNA gene Genome sequencing and assembly.</title>
        <authorList>
            <person name="Lee H."/>
        </authorList>
    </citation>
    <scope>NUCLEOTIDE SEQUENCE [LARGE SCALE GENOMIC DNA]</scope>
    <source>
        <strain evidence="1 2">HF-S3</strain>
    </source>
</reference>
<keyword evidence="2" id="KW-1185">Reference proteome</keyword>
<gene>
    <name evidence="1" type="ORF">TPR58_14365</name>
</gene>
<organism evidence="1 2">
    <name type="scientific">Sphingomonas rustica</name>
    <dbReference type="NCBI Taxonomy" id="3103142"/>
    <lineage>
        <taxon>Bacteria</taxon>
        <taxon>Pseudomonadati</taxon>
        <taxon>Pseudomonadota</taxon>
        <taxon>Alphaproteobacteria</taxon>
        <taxon>Sphingomonadales</taxon>
        <taxon>Sphingomonadaceae</taxon>
        <taxon>Sphingomonas</taxon>
    </lineage>
</organism>
<protein>
    <submittedName>
        <fullName evidence="1">DUF4238 domain-containing protein</fullName>
    </submittedName>
</protein>
<dbReference type="InterPro" id="IPR025332">
    <property type="entry name" value="DUF4238"/>
</dbReference>
<name>A0ABV0B9U9_9SPHN</name>
<dbReference type="EMBL" id="JBDIZK010000008">
    <property type="protein sequence ID" value="MEN3748355.1"/>
    <property type="molecule type" value="Genomic_DNA"/>
</dbReference>
<proteinExistence type="predicted"/>